<dbReference type="OrthoDB" id="3050172at2759"/>
<dbReference type="EMBL" id="KN818224">
    <property type="protein sequence ID" value="KIL70426.1"/>
    <property type="molecule type" value="Genomic_DNA"/>
</dbReference>
<evidence type="ECO:0000256" key="1">
    <source>
        <dbReference type="SAM" id="MobiDB-lite"/>
    </source>
</evidence>
<sequence>MNSRVKIPSRTPTEPTYIEILASSSTNIYFGANPARDSVTTLVGDLPPPHSSEAKSPQSISSQRATSSRETPDPAPRPYPVTPTISARRRPVCKTCGTPRKGHKRGTCTPCPTPPDERKSLYVSSPESERTPTKASAFVEALAKSLKTTPTPSTSTISSVITAISASGKRRPIHGTCGLPMKGHKRQNGALICPSDHNQDPMSSLRTKAPKGMDQKPDFLDSPSDRRPHKDHSDSVNYIHGRDTTPISTSAYTRSSNAQIKRVVHVSPTGDRCRSESPNPFVSSDSLDNSIFAPSIASGSQSTVTMPSISALNDALGEPALAIYPAWNRDEVSRIREQAKTSHFFNGVVNVKIEEKDGLDLTRAINKGDADDHEVPSSHYMKWVIVSREKEMVQKCIDLCAERSLEL</sequence>
<organism evidence="2 3">
    <name type="scientific">Amanita muscaria (strain Koide BX008)</name>
    <dbReference type="NCBI Taxonomy" id="946122"/>
    <lineage>
        <taxon>Eukaryota</taxon>
        <taxon>Fungi</taxon>
        <taxon>Dikarya</taxon>
        <taxon>Basidiomycota</taxon>
        <taxon>Agaricomycotina</taxon>
        <taxon>Agaricomycetes</taxon>
        <taxon>Agaricomycetidae</taxon>
        <taxon>Agaricales</taxon>
        <taxon>Pluteineae</taxon>
        <taxon>Amanitaceae</taxon>
        <taxon>Amanita</taxon>
    </lineage>
</organism>
<evidence type="ECO:0000313" key="2">
    <source>
        <dbReference type="EMBL" id="KIL70426.1"/>
    </source>
</evidence>
<feature type="compositionally biased region" description="Basic and acidic residues" evidence="1">
    <location>
        <begin position="211"/>
        <end position="234"/>
    </location>
</feature>
<dbReference type="Proteomes" id="UP000054549">
    <property type="component" value="Unassembled WGS sequence"/>
</dbReference>
<evidence type="ECO:0000313" key="3">
    <source>
        <dbReference type="Proteomes" id="UP000054549"/>
    </source>
</evidence>
<feature type="compositionally biased region" description="Polar residues" evidence="1">
    <location>
        <begin position="54"/>
        <end position="69"/>
    </location>
</feature>
<reference evidence="2 3" key="1">
    <citation type="submission" date="2014-04" db="EMBL/GenBank/DDBJ databases">
        <title>Evolutionary Origins and Diversification of the Mycorrhizal Mutualists.</title>
        <authorList>
            <consortium name="DOE Joint Genome Institute"/>
            <consortium name="Mycorrhizal Genomics Consortium"/>
            <person name="Kohler A."/>
            <person name="Kuo A."/>
            <person name="Nagy L.G."/>
            <person name="Floudas D."/>
            <person name="Copeland A."/>
            <person name="Barry K.W."/>
            <person name="Cichocki N."/>
            <person name="Veneault-Fourrey C."/>
            <person name="LaButti K."/>
            <person name="Lindquist E.A."/>
            <person name="Lipzen A."/>
            <person name="Lundell T."/>
            <person name="Morin E."/>
            <person name="Murat C."/>
            <person name="Riley R."/>
            <person name="Ohm R."/>
            <person name="Sun H."/>
            <person name="Tunlid A."/>
            <person name="Henrissat B."/>
            <person name="Grigoriev I.V."/>
            <person name="Hibbett D.S."/>
            <person name="Martin F."/>
        </authorList>
    </citation>
    <scope>NUCLEOTIDE SEQUENCE [LARGE SCALE GENOMIC DNA]</scope>
    <source>
        <strain evidence="2 3">Koide BX008</strain>
    </source>
</reference>
<dbReference type="InParanoid" id="A0A0C2XLL7"/>
<keyword evidence="3" id="KW-1185">Reference proteome</keyword>
<protein>
    <submittedName>
        <fullName evidence="2">Uncharacterized protein</fullName>
    </submittedName>
</protein>
<gene>
    <name evidence="2" type="ORF">M378DRAFT_622429</name>
</gene>
<name>A0A0C2XLL7_AMAMK</name>
<feature type="region of interest" description="Disordered" evidence="1">
    <location>
        <begin position="191"/>
        <end position="256"/>
    </location>
</feature>
<dbReference type="AlphaFoldDB" id="A0A0C2XLL7"/>
<feature type="compositionally biased region" description="Polar residues" evidence="1">
    <location>
        <begin position="245"/>
        <end position="256"/>
    </location>
</feature>
<proteinExistence type="predicted"/>
<dbReference type="HOGENOM" id="CLU_676092_0_0_1"/>
<feature type="region of interest" description="Disordered" evidence="1">
    <location>
        <begin position="40"/>
        <end position="133"/>
    </location>
</feature>
<accession>A0A0C2XLL7</accession>